<feature type="region of interest" description="Disordered" evidence="2">
    <location>
        <begin position="406"/>
        <end position="443"/>
    </location>
</feature>
<evidence type="ECO:0000313" key="4">
    <source>
        <dbReference type="Proteomes" id="UP000324767"/>
    </source>
</evidence>
<dbReference type="PANTHER" id="PTHR31315:SF1">
    <property type="entry name" value="PROTEIN SIP5"/>
    <property type="match status" value="1"/>
</dbReference>
<feature type="region of interest" description="Disordered" evidence="2">
    <location>
        <begin position="657"/>
        <end position="676"/>
    </location>
</feature>
<dbReference type="EMBL" id="VXIT01000005">
    <property type="protein sequence ID" value="KAA6412616.1"/>
    <property type="molecule type" value="Genomic_DNA"/>
</dbReference>
<feature type="compositionally biased region" description="Polar residues" evidence="2">
    <location>
        <begin position="717"/>
        <end position="730"/>
    </location>
</feature>
<feature type="compositionally biased region" description="Low complexity" evidence="2">
    <location>
        <begin position="696"/>
        <end position="711"/>
    </location>
</feature>
<feature type="compositionally biased region" description="Basic and acidic residues" evidence="2">
    <location>
        <begin position="71"/>
        <end position="107"/>
    </location>
</feature>
<feature type="region of interest" description="Disordered" evidence="2">
    <location>
        <begin position="776"/>
        <end position="858"/>
    </location>
</feature>
<dbReference type="AlphaFoldDB" id="A0A5M8PSR3"/>
<dbReference type="CDD" id="cd24139">
    <property type="entry name" value="SIP5-like"/>
    <property type="match status" value="1"/>
</dbReference>
<proteinExistence type="inferred from homology"/>
<feature type="compositionally biased region" description="Polar residues" evidence="2">
    <location>
        <begin position="841"/>
        <end position="858"/>
    </location>
</feature>
<feature type="region of interest" description="Disordered" evidence="2">
    <location>
        <begin position="211"/>
        <end position="247"/>
    </location>
</feature>
<accession>A0A5M8PSR3</accession>
<feature type="compositionally biased region" description="Basic and acidic residues" evidence="2">
    <location>
        <begin position="776"/>
        <end position="803"/>
    </location>
</feature>
<dbReference type="GO" id="GO:0005737">
    <property type="term" value="C:cytoplasm"/>
    <property type="evidence" value="ECO:0007669"/>
    <property type="project" value="TreeGrafter"/>
</dbReference>
<gene>
    <name evidence="3" type="ORF">FRX48_03608</name>
</gene>
<dbReference type="OrthoDB" id="21471at2759"/>
<feature type="region of interest" description="Disordered" evidence="2">
    <location>
        <begin position="696"/>
        <end position="731"/>
    </location>
</feature>
<feature type="compositionally biased region" description="Basic and acidic residues" evidence="2">
    <location>
        <begin position="333"/>
        <end position="342"/>
    </location>
</feature>
<feature type="region of interest" description="Disordered" evidence="2">
    <location>
        <begin position="333"/>
        <end position="365"/>
    </location>
</feature>
<feature type="compositionally biased region" description="Basic and acidic residues" evidence="2">
    <location>
        <begin position="584"/>
        <end position="613"/>
    </location>
</feature>
<feature type="compositionally biased region" description="Basic and acidic residues" evidence="2">
    <location>
        <begin position="820"/>
        <end position="836"/>
    </location>
</feature>
<organism evidence="3 4">
    <name type="scientific">Lasallia pustulata</name>
    <dbReference type="NCBI Taxonomy" id="136370"/>
    <lineage>
        <taxon>Eukaryota</taxon>
        <taxon>Fungi</taxon>
        <taxon>Dikarya</taxon>
        <taxon>Ascomycota</taxon>
        <taxon>Pezizomycotina</taxon>
        <taxon>Lecanoromycetes</taxon>
        <taxon>OSLEUM clade</taxon>
        <taxon>Umbilicariomycetidae</taxon>
        <taxon>Umbilicariales</taxon>
        <taxon>Umbilicariaceae</taxon>
        <taxon>Lasallia</taxon>
    </lineage>
</organism>
<evidence type="ECO:0000313" key="3">
    <source>
        <dbReference type="EMBL" id="KAA6412616.1"/>
    </source>
</evidence>
<comment type="caution">
    <text evidence="3">The sequence shown here is derived from an EMBL/GenBank/DDBJ whole genome shotgun (WGS) entry which is preliminary data.</text>
</comment>
<dbReference type="Proteomes" id="UP000324767">
    <property type="component" value="Unassembled WGS sequence"/>
</dbReference>
<dbReference type="InterPro" id="IPR039301">
    <property type="entry name" value="Sip5/DA2"/>
</dbReference>
<comment type="similarity">
    <text evidence="1">Belongs to the SIP5 family.</text>
</comment>
<evidence type="ECO:0000256" key="2">
    <source>
        <dbReference type="SAM" id="MobiDB-lite"/>
    </source>
</evidence>
<sequence length="858" mass="92337">MGNAATKEQKEQRPSHPGARSSNSRQNSSVVQREPSSPSASDRPAHLVYNSRHGRGSRPDLASILGMGSSSDKEATGLETRKETKQEREARKLAKERVAREKERERSMREESVDGGFLVTQGVYTGIEDYNKGVVRQLMIERRVAPFWRGLNDHSDSWTENQLVAAARGLPIPAPDEIPTEELLRPLPYTSSSTKLSEPHVLSLTVPISSRSQSYNSDSSSNPSPSGPSFSLPAATSPLAAPSSGSTLFRGRSKTLAALTTPSKNVSQAEMTPREMQLPKDPFVNGQRIEAYLYKDAMECPICFLYYPPYLNRTRCCDQAICSECFVQIKRPDPHPPEHGDPAHPAPASSVAGLEAADEDGDDQLVSEPASCPFCVQPEFGITYEPPAFRRGLTYVNQSTTHPLTKAASAMSSSSSLASTTGSASQRSPTSASRRRTTSLSVTAPTVVTTDRIRPDWAQKLSTARAHAARRSAAATALHTAAYLMGNRGYSTDARILGGYGRRGLLRRASGIDSPSGTSASAQLGMLALMSERYTANQARTGSFAEGGPIIMAAPPRANSRRNRVDDLEDMMMMEAIRLSLAAEEERRKREEKEAKKEAKKKEKENRKAEKVARKAGVYQSSAGNSDPALDTELSSPNLAKGKAIDRGTAEYLTSEASQTHVERDRGQLQPSDANPASLPYVSAAYRPSHLRNLSNVSSSASSMMDSPPGSVRNGIADSSSSFEPYSNASDIPKNDFGSEAFVSATPGGGAGTEPMFNFQSLAAMIGEEDKIEPAAYPGHEDVDRSADDLHGGESSMSEHFDADAADGVGTLGQSIATLRPDDATFDTRIEAEKAPPEVQITVSSRSNSLQDSSVPGR</sequence>
<reference evidence="3 4" key="1">
    <citation type="submission" date="2019-09" db="EMBL/GenBank/DDBJ databases">
        <title>The hologenome of the rock-dwelling lichen Lasallia pustulata.</title>
        <authorList>
            <person name="Greshake Tzovaras B."/>
            <person name="Segers F."/>
            <person name="Bicker A."/>
            <person name="Dal Grande F."/>
            <person name="Otte J."/>
            <person name="Hankeln T."/>
            <person name="Schmitt I."/>
            <person name="Ebersberger I."/>
        </authorList>
    </citation>
    <scope>NUCLEOTIDE SEQUENCE [LARGE SCALE GENOMIC DNA]</scope>
    <source>
        <strain evidence="3">A1-1</strain>
    </source>
</reference>
<feature type="region of interest" description="Disordered" evidence="2">
    <location>
        <begin position="1"/>
        <end position="107"/>
    </location>
</feature>
<name>A0A5M8PSR3_9LECA</name>
<feature type="compositionally biased region" description="Low complexity" evidence="2">
    <location>
        <begin position="20"/>
        <end position="33"/>
    </location>
</feature>
<protein>
    <submittedName>
        <fullName evidence="3">C2H2 zinc finger</fullName>
    </submittedName>
</protein>
<dbReference type="PANTHER" id="PTHR31315">
    <property type="entry name" value="PROTEIN SIP5"/>
    <property type="match status" value="1"/>
</dbReference>
<feature type="compositionally biased region" description="Low complexity" evidence="2">
    <location>
        <begin position="407"/>
        <end position="443"/>
    </location>
</feature>
<evidence type="ECO:0000256" key="1">
    <source>
        <dbReference type="ARBA" id="ARBA00010402"/>
    </source>
</evidence>
<feature type="region of interest" description="Disordered" evidence="2">
    <location>
        <begin position="584"/>
        <end position="645"/>
    </location>
</feature>
<feature type="compositionally biased region" description="Acidic residues" evidence="2">
    <location>
        <begin position="356"/>
        <end position="365"/>
    </location>
</feature>